<evidence type="ECO:0000313" key="1">
    <source>
        <dbReference type="EMBL" id="CAK0842066.1"/>
    </source>
</evidence>
<dbReference type="EMBL" id="CAUYUJ010014504">
    <property type="protein sequence ID" value="CAK0842066.1"/>
    <property type="molecule type" value="Genomic_DNA"/>
</dbReference>
<keyword evidence="2" id="KW-1185">Reference proteome</keyword>
<comment type="caution">
    <text evidence="1">The sequence shown here is derived from an EMBL/GenBank/DDBJ whole genome shotgun (WGS) entry which is preliminary data.</text>
</comment>
<protein>
    <submittedName>
        <fullName evidence="1">Uncharacterized protein</fullName>
    </submittedName>
</protein>
<accession>A0ABN9TA55</accession>
<organism evidence="1 2">
    <name type="scientific">Prorocentrum cordatum</name>
    <dbReference type="NCBI Taxonomy" id="2364126"/>
    <lineage>
        <taxon>Eukaryota</taxon>
        <taxon>Sar</taxon>
        <taxon>Alveolata</taxon>
        <taxon>Dinophyceae</taxon>
        <taxon>Prorocentrales</taxon>
        <taxon>Prorocentraceae</taxon>
        <taxon>Prorocentrum</taxon>
    </lineage>
</organism>
<reference evidence="1" key="1">
    <citation type="submission" date="2023-10" db="EMBL/GenBank/DDBJ databases">
        <authorList>
            <person name="Chen Y."/>
            <person name="Shah S."/>
            <person name="Dougan E. K."/>
            <person name="Thang M."/>
            <person name="Chan C."/>
        </authorList>
    </citation>
    <scope>NUCLEOTIDE SEQUENCE [LARGE SCALE GENOMIC DNA]</scope>
</reference>
<gene>
    <name evidence="1" type="ORF">PCOR1329_LOCUS37105</name>
</gene>
<dbReference type="Proteomes" id="UP001189429">
    <property type="component" value="Unassembled WGS sequence"/>
</dbReference>
<name>A0ABN9TA55_9DINO</name>
<proteinExistence type="predicted"/>
<sequence>MVSLHVVSAFTPLAWSWEDFAVGSAEAVRALHALLGERDHDALRGLLAEPLRRSLLEAGDHSQEGWARPPSVKSVRPLGVHTATAHEVPAEEGGGAVVRVVPLMRVVEEYAYLG</sequence>
<evidence type="ECO:0000313" key="2">
    <source>
        <dbReference type="Proteomes" id="UP001189429"/>
    </source>
</evidence>